<dbReference type="OrthoDB" id="1055148at2759"/>
<dbReference type="InterPro" id="IPR017972">
    <property type="entry name" value="Cyt_P450_CS"/>
</dbReference>
<dbReference type="Gene3D" id="1.10.630.10">
    <property type="entry name" value="Cytochrome P450"/>
    <property type="match status" value="1"/>
</dbReference>
<evidence type="ECO:0000256" key="13">
    <source>
        <dbReference type="PIRSR" id="PIRSR602401-1"/>
    </source>
</evidence>
<dbReference type="CDD" id="cd20617">
    <property type="entry name" value="CYP1_2-like"/>
    <property type="match status" value="1"/>
</dbReference>
<dbReference type="GO" id="GO:0008395">
    <property type="term" value="F:steroid hydroxylase activity"/>
    <property type="evidence" value="ECO:0007669"/>
    <property type="project" value="TreeGrafter"/>
</dbReference>
<evidence type="ECO:0000256" key="10">
    <source>
        <dbReference type="ARBA" id="ARBA00023004"/>
    </source>
</evidence>
<keyword evidence="10 13" id="KW-0408">Iron</keyword>
<comment type="cofactor">
    <cofactor evidence="1 13">
        <name>heme</name>
        <dbReference type="ChEBI" id="CHEBI:30413"/>
    </cofactor>
</comment>
<dbReference type="Pfam" id="PF00067">
    <property type="entry name" value="p450"/>
    <property type="match status" value="1"/>
</dbReference>
<protein>
    <recommendedName>
        <fullName evidence="18">Cytochrome P450</fullName>
    </recommendedName>
</protein>
<dbReference type="GO" id="GO:0006082">
    <property type="term" value="P:organic acid metabolic process"/>
    <property type="evidence" value="ECO:0007669"/>
    <property type="project" value="TreeGrafter"/>
</dbReference>
<sequence>MVRAMSLIITDWLRYGLAHVLIMYMYTAFFNTLGNFFPTWIIPVFWIKRIGYGHLVYIIVSNIWRMYYYPPGPPPLPIVGNTLSIKVLTPEQTFLEYRECYGPVFTLHISQPTVILANYESIHEGMITNGNITSGRSSAESFVLFLNDRVNGDGVILAMRQKWKEMRAEITRFMGHLYGSQLDELIMHHSRTLESEIKKVADYNGLVDLREPFSGAIANVIQQITIGKTFLFNDEEFQSQLRDINTVVREIMTGEVFLVNSWPILKKLPECFLRKWTNYKKSGFRLQNWFRTILEDHLINKYQGDFMSYMVERKEDGKQNFSDLSIILVCGDIWTGGMETTVTTLRWGIIYMLLNMDIQKKCHDEVVEVFGHNEPDMRRMQETPYVRAVLSEIQRLANVLPWAIPHKALEECTIGGYRIPVNTEIIPGLGAVLNDPNVFENPEEFNPERFLDEKGCYSPVEQFRPFGLGPRICLGEKIARAELYLIFCSLMQNFEFWLDANDPIPSTERTVGGITAPPKPYVCRVRNYNIRKID</sequence>
<feature type="transmembrane region" description="Helical" evidence="15">
    <location>
        <begin position="12"/>
        <end position="34"/>
    </location>
</feature>
<evidence type="ECO:0008006" key="18">
    <source>
        <dbReference type="Google" id="ProtNLM"/>
    </source>
</evidence>
<comment type="similarity">
    <text evidence="4 14">Belongs to the cytochrome P450 family.</text>
</comment>
<evidence type="ECO:0000313" key="16">
    <source>
        <dbReference type="EMBL" id="CAB3400102.1"/>
    </source>
</evidence>
<keyword evidence="5 13" id="KW-0349">Heme</keyword>
<accession>A0A8S1EJK0</accession>
<comment type="subcellular location">
    <subcellularLocation>
        <location evidence="3">Endoplasmic reticulum membrane</location>
        <topology evidence="3">Peripheral membrane protein</topology>
    </subcellularLocation>
    <subcellularLocation>
        <location evidence="2">Microsome membrane</location>
        <topology evidence="2">Peripheral membrane protein</topology>
    </subcellularLocation>
</comment>
<dbReference type="PROSITE" id="PS00086">
    <property type="entry name" value="CYTOCHROME_P450"/>
    <property type="match status" value="1"/>
</dbReference>
<proteinExistence type="inferred from homology"/>
<evidence type="ECO:0000256" key="14">
    <source>
        <dbReference type="RuleBase" id="RU000461"/>
    </source>
</evidence>
<dbReference type="Proteomes" id="UP000494206">
    <property type="component" value="Unassembled WGS sequence"/>
</dbReference>
<dbReference type="AlphaFoldDB" id="A0A8S1EJK0"/>
<evidence type="ECO:0000256" key="8">
    <source>
        <dbReference type="ARBA" id="ARBA00022848"/>
    </source>
</evidence>
<dbReference type="PRINTS" id="PR00463">
    <property type="entry name" value="EP450I"/>
</dbReference>
<dbReference type="GO" id="GO:0005789">
    <property type="term" value="C:endoplasmic reticulum membrane"/>
    <property type="evidence" value="ECO:0007669"/>
    <property type="project" value="UniProtKB-SubCell"/>
</dbReference>
<dbReference type="FunFam" id="1.10.630.10:FF:000238">
    <property type="entry name" value="Cytochrome P450 2A6"/>
    <property type="match status" value="1"/>
</dbReference>
<evidence type="ECO:0000256" key="3">
    <source>
        <dbReference type="ARBA" id="ARBA00004406"/>
    </source>
</evidence>
<keyword evidence="17" id="KW-1185">Reference proteome</keyword>
<evidence type="ECO:0000256" key="11">
    <source>
        <dbReference type="ARBA" id="ARBA00023033"/>
    </source>
</evidence>
<dbReference type="EMBL" id="CADEPM010000002">
    <property type="protein sequence ID" value="CAB3400102.1"/>
    <property type="molecule type" value="Genomic_DNA"/>
</dbReference>
<evidence type="ECO:0000256" key="5">
    <source>
        <dbReference type="ARBA" id="ARBA00022617"/>
    </source>
</evidence>
<gene>
    <name evidence="16" type="ORF">CBOVIS_LOCUS3112</name>
</gene>
<dbReference type="GO" id="GO:0016712">
    <property type="term" value="F:oxidoreductase activity, acting on paired donors, with incorporation or reduction of molecular oxygen, reduced flavin or flavoprotein as one donor, and incorporation of one atom of oxygen"/>
    <property type="evidence" value="ECO:0007669"/>
    <property type="project" value="TreeGrafter"/>
</dbReference>
<keyword evidence="6 13" id="KW-0479">Metal-binding</keyword>
<comment type="caution">
    <text evidence="16">The sequence shown here is derived from an EMBL/GenBank/DDBJ whole genome shotgun (WGS) entry which is preliminary data.</text>
</comment>
<dbReference type="GO" id="GO:0020037">
    <property type="term" value="F:heme binding"/>
    <property type="evidence" value="ECO:0007669"/>
    <property type="project" value="InterPro"/>
</dbReference>
<dbReference type="PANTHER" id="PTHR24300:SF403">
    <property type="entry name" value="CYTOCHROME P450 306A1"/>
    <property type="match status" value="1"/>
</dbReference>
<reference evidence="16 17" key="1">
    <citation type="submission" date="2020-04" db="EMBL/GenBank/DDBJ databases">
        <authorList>
            <person name="Laetsch R D."/>
            <person name="Stevens L."/>
            <person name="Kumar S."/>
            <person name="Blaxter L. M."/>
        </authorList>
    </citation>
    <scope>NUCLEOTIDE SEQUENCE [LARGE SCALE GENOMIC DNA]</scope>
</reference>
<evidence type="ECO:0000256" key="1">
    <source>
        <dbReference type="ARBA" id="ARBA00001971"/>
    </source>
</evidence>
<dbReference type="SUPFAM" id="SSF48264">
    <property type="entry name" value="Cytochrome P450"/>
    <property type="match status" value="1"/>
</dbReference>
<dbReference type="InterPro" id="IPR001128">
    <property type="entry name" value="Cyt_P450"/>
</dbReference>
<keyword evidence="7" id="KW-0256">Endoplasmic reticulum</keyword>
<organism evidence="16 17">
    <name type="scientific">Caenorhabditis bovis</name>
    <dbReference type="NCBI Taxonomy" id="2654633"/>
    <lineage>
        <taxon>Eukaryota</taxon>
        <taxon>Metazoa</taxon>
        <taxon>Ecdysozoa</taxon>
        <taxon>Nematoda</taxon>
        <taxon>Chromadorea</taxon>
        <taxon>Rhabditida</taxon>
        <taxon>Rhabditina</taxon>
        <taxon>Rhabditomorpha</taxon>
        <taxon>Rhabditoidea</taxon>
        <taxon>Rhabditidae</taxon>
        <taxon>Peloderinae</taxon>
        <taxon>Caenorhabditis</taxon>
    </lineage>
</organism>
<keyword evidence="15" id="KW-1133">Transmembrane helix</keyword>
<feature type="binding site" description="axial binding residue" evidence="13">
    <location>
        <position position="473"/>
    </location>
    <ligand>
        <name>heme</name>
        <dbReference type="ChEBI" id="CHEBI:30413"/>
    </ligand>
    <ligandPart>
        <name>Fe</name>
        <dbReference type="ChEBI" id="CHEBI:18248"/>
    </ligandPart>
</feature>
<evidence type="ECO:0000256" key="15">
    <source>
        <dbReference type="SAM" id="Phobius"/>
    </source>
</evidence>
<name>A0A8S1EJK0_9PELO</name>
<dbReference type="GO" id="GO:0005506">
    <property type="term" value="F:iron ion binding"/>
    <property type="evidence" value="ECO:0007669"/>
    <property type="project" value="InterPro"/>
</dbReference>
<dbReference type="GO" id="GO:0006805">
    <property type="term" value="P:xenobiotic metabolic process"/>
    <property type="evidence" value="ECO:0007669"/>
    <property type="project" value="TreeGrafter"/>
</dbReference>
<evidence type="ECO:0000313" key="17">
    <source>
        <dbReference type="Proteomes" id="UP000494206"/>
    </source>
</evidence>
<dbReference type="PRINTS" id="PR00385">
    <property type="entry name" value="P450"/>
</dbReference>
<keyword evidence="12 15" id="KW-0472">Membrane</keyword>
<keyword evidence="11 14" id="KW-0503">Monooxygenase</keyword>
<dbReference type="InterPro" id="IPR002401">
    <property type="entry name" value="Cyt_P450_E_grp-I"/>
</dbReference>
<keyword evidence="8" id="KW-0492">Microsome</keyword>
<dbReference type="InterPro" id="IPR036396">
    <property type="entry name" value="Cyt_P450_sf"/>
</dbReference>
<evidence type="ECO:0000256" key="7">
    <source>
        <dbReference type="ARBA" id="ARBA00022824"/>
    </source>
</evidence>
<evidence type="ECO:0000256" key="9">
    <source>
        <dbReference type="ARBA" id="ARBA00023002"/>
    </source>
</evidence>
<evidence type="ECO:0000256" key="4">
    <source>
        <dbReference type="ARBA" id="ARBA00010617"/>
    </source>
</evidence>
<evidence type="ECO:0000256" key="2">
    <source>
        <dbReference type="ARBA" id="ARBA00004174"/>
    </source>
</evidence>
<evidence type="ECO:0000256" key="12">
    <source>
        <dbReference type="ARBA" id="ARBA00023136"/>
    </source>
</evidence>
<keyword evidence="9 14" id="KW-0560">Oxidoreductase</keyword>
<evidence type="ECO:0000256" key="6">
    <source>
        <dbReference type="ARBA" id="ARBA00022723"/>
    </source>
</evidence>
<dbReference type="InterPro" id="IPR050182">
    <property type="entry name" value="Cytochrome_P450_fam2"/>
</dbReference>
<dbReference type="PANTHER" id="PTHR24300">
    <property type="entry name" value="CYTOCHROME P450 508A4-RELATED"/>
    <property type="match status" value="1"/>
</dbReference>
<keyword evidence="15" id="KW-0812">Transmembrane</keyword>